<reference evidence="3 4" key="1">
    <citation type="journal article" date="2004" name="Nat. Biotechnol.">
        <title>The genome sequence of the anaerobic, sulfate-reducing bacterium Desulfovibrio vulgaris Hildenborough.</title>
        <authorList>
            <person name="Heidelberg J.F."/>
            <person name="Seshadri R."/>
            <person name="Haveman S.A."/>
            <person name="Hemme C.L."/>
            <person name="Paulsen I.T."/>
            <person name="Kolonay J.F."/>
            <person name="Eisen J.A."/>
            <person name="Ward N."/>
            <person name="Methe B."/>
            <person name="Brinkac L.M."/>
            <person name="Daugherty S.C."/>
            <person name="Deboy R.T."/>
            <person name="Dodson R.J."/>
            <person name="Durkin A.S."/>
            <person name="Madupu R."/>
            <person name="Nelson W.C."/>
            <person name="Sullivan S.A."/>
            <person name="Fouts D."/>
            <person name="Haft D.H."/>
            <person name="Selengut J."/>
            <person name="Peterson J.D."/>
            <person name="Davidsen T.M."/>
            <person name="Zafar N."/>
            <person name="Zhou L."/>
            <person name="Radune D."/>
            <person name="Dimitrov G."/>
            <person name="Hance M."/>
            <person name="Tran K."/>
            <person name="Khouri H."/>
            <person name="Gill J."/>
            <person name="Utterback T.R."/>
            <person name="Feldblyum T.V."/>
            <person name="Wall J.D."/>
            <person name="Voordouw G."/>
            <person name="Fraser C.M."/>
        </authorList>
    </citation>
    <scope>NUCLEOTIDE SEQUENCE [LARGE SCALE GENOMIC DNA]</scope>
    <source>
        <strain evidence="4">ATCC 29579 / DSM 644 / NCIMB 8303 / VKM B-1760 / Hildenborough</strain>
    </source>
</reference>
<dbReference type="KEGG" id="dvu:DVU_0655"/>
<organism evidence="3 4">
    <name type="scientific">Nitratidesulfovibrio vulgaris (strain ATCC 29579 / DSM 644 / CCUG 34227 / NCIMB 8303 / VKM B-1760 / Hildenborough)</name>
    <name type="common">Desulfovibrio vulgaris</name>
    <dbReference type="NCBI Taxonomy" id="882"/>
    <lineage>
        <taxon>Bacteria</taxon>
        <taxon>Pseudomonadati</taxon>
        <taxon>Thermodesulfobacteriota</taxon>
        <taxon>Desulfovibrionia</taxon>
        <taxon>Desulfovibrionales</taxon>
        <taxon>Desulfovibrionaceae</taxon>
        <taxon>Nitratidesulfovibrio</taxon>
    </lineage>
</organism>
<evidence type="ECO:0000313" key="4">
    <source>
        <dbReference type="Proteomes" id="UP000002194"/>
    </source>
</evidence>
<dbReference type="PATRIC" id="fig|882.5.peg.612"/>
<dbReference type="Pfam" id="PF02811">
    <property type="entry name" value="PHP"/>
    <property type="match status" value="1"/>
</dbReference>
<dbReference type="InterPro" id="IPR052018">
    <property type="entry name" value="PHP_domain"/>
</dbReference>
<keyword evidence="4" id="KW-1185">Reference proteome</keyword>
<dbReference type="Gene3D" id="1.10.150.650">
    <property type="match status" value="1"/>
</dbReference>
<dbReference type="InterPro" id="IPR016195">
    <property type="entry name" value="Pol/histidinol_Pase-like"/>
</dbReference>
<dbReference type="RefSeq" id="WP_010937958.1">
    <property type="nucleotide sequence ID" value="NC_002937.3"/>
</dbReference>
<evidence type="ECO:0000313" key="3">
    <source>
        <dbReference type="EMBL" id="AAS95136.1"/>
    </source>
</evidence>
<dbReference type="PhylomeDB" id="Q72EC3"/>
<proteinExistence type="predicted"/>
<dbReference type="SMART" id="SM00481">
    <property type="entry name" value="POLIIIAc"/>
    <property type="match status" value="1"/>
</dbReference>
<dbReference type="STRING" id="882.DVU_0655"/>
<dbReference type="PANTHER" id="PTHR42924:SF3">
    <property type="entry name" value="POLYMERASE_HISTIDINOL PHOSPHATASE N-TERMINAL DOMAIN-CONTAINING PROTEIN"/>
    <property type="match status" value="1"/>
</dbReference>
<accession>Q72EC3</accession>
<dbReference type="GO" id="GO:0035312">
    <property type="term" value="F:5'-3' DNA exonuclease activity"/>
    <property type="evidence" value="ECO:0007669"/>
    <property type="project" value="TreeGrafter"/>
</dbReference>
<sequence length="288" mass="31460">MTPRFIDLHTHTTASDGSDSPADLVRKATEAGLAAVAVTDHDTVAGLDEAVAMGHETGIEVVRGCELGVRSEYGEIHILGLWLPEKPETLLDAMKELRRHRNERNERIVDNLRTLGMDITYEEVRALSGGVSVGRPHIALALLRHGYIRTPQEAFDRFIGPGAPAYAPKKVFSPAEGVRLLASCGATVAIAHPMLLRCPEEWLDDTVADLKVAGLDAIEAYHSEHSHKDERRCVDIADRHGLVLTGGSDYHGKAKPAISLGRGRGGLRVTTHVLDNLKRHRRERGLPV</sequence>
<dbReference type="InterPro" id="IPR003141">
    <property type="entry name" value="Pol/His_phosphatase_N"/>
</dbReference>
<dbReference type="Proteomes" id="UP000002194">
    <property type="component" value="Chromosome"/>
</dbReference>
<name>Q72EC3_NITV2</name>
<evidence type="ECO:0000256" key="1">
    <source>
        <dbReference type="SAM" id="MobiDB-lite"/>
    </source>
</evidence>
<dbReference type="CDD" id="cd07438">
    <property type="entry name" value="PHP_HisPPase_AMP"/>
    <property type="match status" value="1"/>
</dbReference>
<dbReference type="HOGENOM" id="CLU_067347_1_0_7"/>
<feature type="compositionally biased region" description="Basic and acidic residues" evidence="1">
    <location>
        <begin position="1"/>
        <end position="10"/>
    </location>
</feature>
<evidence type="ECO:0000259" key="2">
    <source>
        <dbReference type="SMART" id="SM00481"/>
    </source>
</evidence>
<dbReference type="SUPFAM" id="SSF89550">
    <property type="entry name" value="PHP domain-like"/>
    <property type="match status" value="1"/>
</dbReference>
<dbReference type="Gene3D" id="3.20.20.140">
    <property type="entry name" value="Metal-dependent hydrolases"/>
    <property type="match status" value="1"/>
</dbReference>
<feature type="domain" description="Polymerase/histidinol phosphatase N-terminal" evidence="2">
    <location>
        <begin position="6"/>
        <end position="71"/>
    </location>
</feature>
<protein>
    <submittedName>
        <fullName evidence="3">PHP domain protein</fullName>
    </submittedName>
</protein>
<dbReference type="EMBL" id="AE017285">
    <property type="protein sequence ID" value="AAS95136.1"/>
    <property type="molecule type" value="Genomic_DNA"/>
</dbReference>
<gene>
    <name evidence="3" type="ordered locus">DVU_0655</name>
</gene>
<dbReference type="PANTHER" id="PTHR42924">
    <property type="entry name" value="EXONUCLEASE"/>
    <property type="match status" value="1"/>
</dbReference>
<dbReference type="InterPro" id="IPR004013">
    <property type="entry name" value="PHP_dom"/>
</dbReference>
<dbReference type="OrthoDB" id="9804333at2"/>
<dbReference type="DNASU" id="2794241"/>
<dbReference type="GO" id="GO:0004534">
    <property type="term" value="F:5'-3' RNA exonuclease activity"/>
    <property type="evidence" value="ECO:0007669"/>
    <property type="project" value="TreeGrafter"/>
</dbReference>
<feature type="region of interest" description="Disordered" evidence="1">
    <location>
        <begin position="1"/>
        <end position="21"/>
    </location>
</feature>
<dbReference type="SMR" id="Q72EC3"/>
<dbReference type="AlphaFoldDB" id="Q72EC3"/>
<dbReference type="eggNOG" id="COG0613">
    <property type="taxonomic scope" value="Bacteria"/>
</dbReference>
<dbReference type="PaxDb" id="882-DVU_0655"/>
<dbReference type="EnsemblBacteria" id="AAS95136">
    <property type="protein sequence ID" value="AAS95136"/>
    <property type="gene ID" value="DVU_0655"/>
</dbReference>